<sequence length="90" mass="9247">MLRVAPSNATGKVVDPASLIKVEITALSRQSAKDNKAPATIADAISGNVIWRKARPGGAPRSAAASSSDSSIPESLARTINVTTALAYKD</sequence>
<gene>
    <name evidence="1" type="ORF">UFOPK3026_00730</name>
</gene>
<reference evidence="1" key="1">
    <citation type="submission" date="2020-05" db="EMBL/GenBank/DDBJ databases">
        <authorList>
            <person name="Chiriac C."/>
            <person name="Salcher M."/>
            <person name="Ghai R."/>
            <person name="Kavagutti S V."/>
        </authorList>
    </citation>
    <scope>NUCLEOTIDE SEQUENCE</scope>
</reference>
<organism evidence="1">
    <name type="scientific">freshwater metagenome</name>
    <dbReference type="NCBI Taxonomy" id="449393"/>
    <lineage>
        <taxon>unclassified sequences</taxon>
        <taxon>metagenomes</taxon>
        <taxon>ecological metagenomes</taxon>
    </lineage>
</organism>
<protein>
    <submittedName>
        <fullName evidence="1">Unannotated protein</fullName>
    </submittedName>
</protein>
<accession>A0A6J6YFM8</accession>
<dbReference type="AlphaFoldDB" id="A0A6J6YFM8"/>
<name>A0A6J6YFM8_9ZZZZ</name>
<dbReference type="EMBL" id="CAFAAP010000097">
    <property type="protein sequence ID" value="CAB4804377.1"/>
    <property type="molecule type" value="Genomic_DNA"/>
</dbReference>
<proteinExistence type="predicted"/>
<evidence type="ECO:0000313" key="1">
    <source>
        <dbReference type="EMBL" id="CAB4804377.1"/>
    </source>
</evidence>